<gene>
    <name evidence="2" type="ORF">STA1M1_20750</name>
</gene>
<accession>A0ABQ5LV53</accession>
<feature type="transmembrane region" description="Helical" evidence="1">
    <location>
        <begin position="159"/>
        <end position="178"/>
    </location>
</feature>
<dbReference type="Pfam" id="PF07509">
    <property type="entry name" value="DUF1523"/>
    <property type="match status" value="1"/>
</dbReference>
<keyword evidence="1" id="KW-0472">Membrane</keyword>
<evidence type="ECO:0000256" key="1">
    <source>
        <dbReference type="SAM" id="Phobius"/>
    </source>
</evidence>
<name>A0ABQ5LV53_9RHOB</name>
<evidence type="ECO:0008006" key="4">
    <source>
        <dbReference type="Google" id="ProtNLM"/>
    </source>
</evidence>
<dbReference type="EMBL" id="BROH01000005">
    <property type="protein sequence ID" value="GKY88206.1"/>
    <property type="molecule type" value="Genomic_DNA"/>
</dbReference>
<reference evidence="2" key="1">
    <citation type="journal article" date="2023" name="Int. J. Syst. Evol. Microbiol.">
        <title>Sinisalibacter aestuarii sp. nov., isolated from estuarine sediment of the Arakawa River.</title>
        <authorList>
            <person name="Arafat S.T."/>
            <person name="Hirano S."/>
            <person name="Sato A."/>
            <person name="Takeuchi K."/>
            <person name="Yasuda T."/>
            <person name="Terahara T."/>
            <person name="Hamada M."/>
            <person name="Kobayashi T."/>
        </authorList>
    </citation>
    <scope>NUCLEOTIDE SEQUENCE</scope>
    <source>
        <strain evidence="2">B-399</strain>
    </source>
</reference>
<keyword evidence="3" id="KW-1185">Reference proteome</keyword>
<comment type="caution">
    <text evidence="2">The sequence shown here is derived from an EMBL/GenBank/DDBJ whole genome shotgun (WGS) entry which is preliminary data.</text>
</comment>
<proteinExistence type="predicted"/>
<evidence type="ECO:0000313" key="3">
    <source>
        <dbReference type="Proteomes" id="UP001144205"/>
    </source>
</evidence>
<dbReference type="Proteomes" id="UP001144205">
    <property type="component" value="Unassembled WGS sequence"/>
</dbReference>
<dbReference type="RefSeq" id="WP_281842251.1">
    <property type="nucleotide sequence ID" value="NZ_BROH01000005.1"/>
</dbReference>
<sequence>MRIFRNTLLTIVLLVAGTFLHYTLPQHDVVRVVNTYQERQDLGDWTRIFWANPDDQSGTLINRDVQFIQTVKKKTWLLGFFQRDSEKVMVYRNEDTGWSWPPYFKFDTASLQTEADDLRSTPEAPKWAVLTHYGWRLELFSAFPNAVAIKPIASPDMTIIPWFNIIFFIIIIALILFLRAMWMQFRERTIDPALEDTRDAWEKVDAGLDEKRGRLSRWWRSWTGR</sequence>
<organism evidence="2 3">
    <name type="scientific">Sinisalibacter aestuarii</name>
    <dbReference type="NCBI Taxonomy" id="2949426"/>
    <lineage>
        <taxon>Bacteria</taxon>
        <taxon>Pseudomonadati</taxon>
        <taxon>Pseudomonadota</taxon>
        <taxon>Alphaproteobacteria</taxon>
        <taxon>Rhodobacterales</taxon>
        <taxon>Roseobacteraceae</taxon>
        <taxon>Sinisalibacter</taxon>
    </lineage>
</organism>
<protein>
    <recommendedName>
        <fullName evidence="4">DUF1523 family protein</fullName>
    </recommendedName>
</protein>
<dbReference type="InterPro" id="IPR011088">
    <property type="entry name" value="Phage_phiNM3_A0EWY4"/>
</dbReference>
<keyword evidence="1" id="KW-1133">Transmembrane helix</keyword>
<keyword evidence="1" id="KW-0812">Transmembrane</keyword>
<evidence type="ECO:0000313" key="2">
    <source>
        <dbReference type="EMBL" id="GKY88206.1"/>
    </source>
</evidence>